<keyword evidence="10" id="KW-1185">Reference proteome</keyword>
<evidence type="ECO:0000256" key="2">
    <source>
        <dbReference type="ARBA" id="ARBA00009142"/>
    </source>
</evidence>
<feature type="transmembrane region" description="Helical" evidence="8">
    <location>
        <begin position="102"/>
        <end position="119"/>
    </location>
</feature>
<feature type="transmembrane region" description="Helical" evidence="8">
    <location>
        <begin position="74"/>
        <end position="96"/>
    </location>
</feature>
<keyword evidence="4 8" id="KW-1003">Cell membrane</keyword>
<dbReference type="PANTHER" id="PTHR30269">
    <property type="entry name" value="TRANSMEMBRANE PROTEIN YFCA"/>
    <property type="match status" value="1"/>
</dbReference>
<feature type="transmembrane region" description="Helical" evidence="8">
    <location>
        <begin position="7"/>
        <end position="26"/>
    </location>
</feature>
<evidence type="ECO:0000256" key="4">
    <source>
        <dbReference type="ARBA" id="ARBA00022475"/>
    </source>
</evidence>
<evidence type="ECO:0000256" key="5">
    <source>
        <dbReference type="ARBA" id="ARBA00022692"/>
    </source>
</evidence>
<dbReference type="Pfam" id="PF01925">
    <property type="entry name" value="TauE"/>
    <property type="match status" value="1"/>
</dbReference>
<dbReference type="Proteomes" id="UP001446032">
    <property type="component" value="Unassembled WGS sequence"/>
</dbReference>
<protein>
    <recommendedName>
        <fullName evidence="8">Probable membrane transporter protein</fullName>
    </recommendedName>
</protein>
<feature type="transmembrane region" description="Helical" evidence="8">
    <location>
        <begin position="194"/>
        <end position="224"/>
    </location>
</feature>
<keyword evidence="3" id="KW-0813">Transport</keyword>
<name>A0ABV1ALQ4_9FIRM</name>
<feature type="transmembrane region" description="Helical" evidence="8">
    <location>
        <begin position="32"/>
        <end position="53"/>
    </location>
</feature>
<gene>
    <name evidence="9" type="ORF">WMO75_07290</name>
</gene>
<comment type="similarity">
    <text evidence="2 8">Belongs to the 4-toluene sulfonate uptake permease (TSUP) (TC 2.A.102) family.</text>
</comment>
<comment type="subcellular location">
    <subcellularLocation>
        <location evidence="1 8">Cell membrane</location>
        <topology evidence="1 8">Multi-pass membrane protein</topology>
    </subcellularLocation>
</comment>
<evidence type="ECO:0000256" key="1">
    <source>
        <dbReference type="ARBA" id="ARBA00004651"/>
    </source>
</evidence>
<comment type="caution">
    <text evidence="9">The sequence shown here is derived from an EMBL/GenBank/DDBJ whole genome shotgun (WGS) entry which is preliminary data.</text>
</comment>
<organism evidence="9 10">
    <name type="scientific">Blautia intestinihominis</name>
    <dbReference type="NCBI Taxonomy" id="3133152"/>
    <lineage>
        <taxon>Bacteria</taxon>
        <taxon>Bacillati</taxon>
        <taxon>Bacillota</taxon>
        <taxon>Clostridia</taxon>
        <taxon>Lachnospirales</taxon>
        <taxon>Lachnospiraceae</taxon>
        <taxon>Blautia</taxon>
    </lineage>
</organism>
<evidence type="ECO:0000256" key="6">
    <source>
        <dbReference type="ARBA" id="ARBA00022989"/>
    </source>
</evidence>
<accession>A0ABV1ALQ4</accession>
<evidence type="ECO:0000256" key="7">
    <source>
        <dbReference type="ARBA" id="ARBA00023136"/>
    </source>
</evidence>
<dbReference type="EMBL" id="JBBMEI010000018">
    <property type="protein sequence ID" value="MEQ2358137.1"/>
    <property type="molecule type" value="Genomic_DNA"/>
</dbReference>
<dbReference type="RefSeq" id="WP_303223594.1">
    <property type="nucleotide sequence ID" value="NZ_JBBMEI010000018.1"/>
</dbReference>
<reference evidence="9 10" key="1">
    <citation type="submission" date="2024-03" db="EMBL/GenBank/DDBJ databases">
        <title>Human intestinal bacterial collection.</title>
        <authorList>
            <person name="Pauvert C."/>
            <person name="Hitch T.C.A."/>
            <person name="Clavel T."/>
        </authorList>
    </citation>
    <scope>NUCLEOTIDE SEQUENCE [LARGE SCALE GENOMIC DNA]</scope>
    <source>
        <strain evidence="9 10">CLA-AA-H95</strain>
    </source>
</reference>
<keyword evidence="5 8" id="KW-0812">Transmembrane</keyword>
<feature type="transmembrane region" description="Helical" evidence="8">
    <location>
        <begin position="236"/>
        <end position="254"/>
    </location>
</feature>
<dbReference type="PANTHER" id="PTHR30269:SF0">
    <property type="entry name" value="MEMBRANE TRANSPORTER PROTEIN YFCA-RELATED"/>
    <property type="match status" value="1"/>
</dbReference>
<keyword evidence="7 8" id="KW-0472">Membrane</keyword>
<sequence length="258" mass="27534">MGEHIVLVYLVVCFFVFLAGFVDSIAGGGGLISLPAYMIVGLPVHTAIATNKISSSMGTAVSSFYYLRQGFMKWKICAPSIVAAFIGSALGAKITLMIDEKVLKIAMLIVLPIILFYVLRSKALQENPDYEVVDKVTPNLIMKCIVIAFAVGIYDGIYGPGTGTFLMLLFTAFCHLSLHDAAGTTKAINLTTNISALAVFLFNGAAYIPLGLAAGCCNMIGNYLGSHCFTSNGSKIVKPIIVVVIVIFFIKVLTELIG</sequence>
<evidence type="ECO:0000256" key="3">
    <source>
        <dbReference type="ARBA" id="ARBA00022448"/>
    </source>
</evidence>
<feature type="transmembrane region" description="Helical" evidence="8">
    <location>
        <begin position="164"/>
        <end position="182"/>
    </location>
</feature>
<evidence type="ECO:0000313" key="9">
    <source>
        <dbReference type="EMBL" id="MEQ2358137.1"/>
    </source>
</evidence>
<proteinExistence type="inferred from homology"/>
<keyword evidence="6 8" id="KW-1133">Transmembrane helix</keyword>
<evidence type="ECO:0000313" key="10">
    <source>
        <dbReference type="Proteomes" id="UP001446032"/>
    </source>
</evidence>
<evidence type="ECO:0000256" key="8">
    <source>
        <dbReference type="RuleBase" id="RU363041"/>
    </source>
</evidence>
<dbReference type="InterPro" id="IPR052017">
    <property type="entry name" value="TSUP"/>
</dbReference>
<feature type="transmembrane region" description="Helical" evidence="8">
    <location>
        <begin position="140"/>
        <end position="158"/>
    </location>
</feature>
<dbReference type="InterPro" id="IPR002781">
    <property type="entry name" value="TM_pro_TauE-like"/>
</dbReference>